<gene>
    <name evidence="3" type="ORF">GXW74_25655</name>
</gene>
<dbReference type="InterPro" id="IPR042100">
    <property type="entry name" value="Bug_dom1"/>
</dbReference>
<evidence type="ECO:0000313" key="4">
    <source>
        <dbReference type="Proteomes" id="UP001138709"/>
    </source>
</evidence>
<organism evidence="3 4">
    <name type="scientific">Neoroseomonas eburnea</name>
    <dbReference type="NCBI Taxonomy" id="1346889"/>
    <lineage>
        <taxon>Bacteria</taxon>
        <taxon>Pseudomonadati</taxon>
        <taxon>Pseudomonadota</taxon>
        <taxon>Alphaproteobacteria</taxon>
        <taxon>Acetobacterales</taxon>
        <taxon>Acetobacteraceae</taxon>
        <taxon>Neoroseomonas</taxon>
    </lineage>
</organism>
<dbReference type="RefSeq" id="WP_211849496.1">
    <property type="nucleotide sequence ID" value="NZ_JAAEDL010000045.1"/>
</dbReference>
<accession>A0A9X9XJJ8</accession>
<dbReference type="Proteomes" id="UP001138709">
    <property type="component" value="Unassembled WGS sequence"/>
</dbReference>
<reference evidence="3" key="1">
    <citation type="submission" date="2020-01" db="EMBL/GenBank/DDBJ databases">
        <authorList>
            <person name="Rat A."/>
        </authorList>
    </citation>
    <scope>NUCLEOTIDE SEQUENCE</scope>
    <source>
        <strain evidence="3">LMG 31228</strain>
    </source>
</reference>
<dbReference type="Gene3D" id="3.40.190.10">
    <property type="entry name" value="Periplasmic binding protein-like II"/>
    <property type="match status" value="1"/>
</dbReference>
<feature type="signal peptide" evidence="2">
    <location>
        <begin position="1"/>
        <end position="22"/>
    </location>
</feature>
<dbReference type="PIRSF" id="PIRSF017082">
    <property type="entry name" value="YflP"/>
    <property type="match status" value="1"/>
</dbReference>
<dbReference type="EMBL" id="JAAEDL010000045">
    <property type="protein sequence ID" value="MBR0683884.1"/>
    <property type="molecule type" value="Genomic_DNA"/>
</dbReference>
<name>A0A9X9XJJ8_9PROT</name>
<evidence type="ECO:0000256" key="1">
    <source>
        <dbReference type="ARBA" id="ARBA00006987"/>
    </source>
</evidence>
<feature type="chain" id="PRO_5040775324" evidence="2">
    <location>
        <begin position="23"/>
        <end position="324"/>
    </location>
</feature>
<keyword evidence="4" id="KW-1185">Reference proteome</keyword>
<dbReference type="PANTHER" id="PTHR42928:SF5">
    <property type="entry name" value="BLR1237 PROTEIN"/>
    <property type="match status" value="1"/>
</dbReference>
<proteinExistence type="inferred from homology"/>
<protein>
    <submittedName>
        <fullName evidence="3">Tripartite tricarboxylate transporter substrate binding protein</fullName>
    </submittedName>
</protein>
<evidence type="ECO:0000256" key="2">
    <source>
        <dbReference type="SAM" id="SignalP"/>
    </source>
</evidence>
<dbReference type="Pfam" id="PF03401">
    <property type="entry name" value="TctC"/>
    <property type="match status" value="1"/>
</dbReference>
<dbReference type="SUPFAM" id="SSF53850">
    <property type="entry name" value="Periplasmic binding protein-like II"/>
    <property type="match status" value="1"/>
</dbReference>
<reference evidence="3" key="2">
    <citation type="journal article" date="2021" name="Syst. Appl. Microbiol.">
        <title>Roseomonas hellenica sp. nov., isolated from roots of wild-growing Alkanna tinctoria.</title>
        <authorList>
            <person name="Rat A."/>
            <person name="Naranjo H.D."/>
            <person name="Lebbe L."/>
            <person name="Cnockaert M."/>
            <person name="Krigas N."/>
            <person name="Grigoriadou K."/>
            <person name="Maloupa E."/>
            <person name="Willems A."/>
        </authorList>
    </citation>
    <scope>NUCLEOTIDE SEQUENCE</scope>
    <source>
        <strain evidence="3">LMG 31228</strain>
    </source>
</reference>
<dbReference type="CDD" id="cd07012">
    <property type="entry name" value="PBP2_Bug_TTT"/>
    <property type="match status" value="1"/>
</dbReference>
<dbReference type="AlphaFoldDB" id="A0A9X9XJJ8"/>
<evidence type="ECO:0000313" key="3">
    <source>
        <dbReference type="EMBL" id="MBR0683884.1"/>
    </source>
</evidence>
<dbReference type="InterPro" id="IPR005064">
    <property type="entry name" value="BUG"/>
</dbReference>
<dbReference type="Gene3D" id="3.40.190.150">
    <property type="entry name" value="Bordetella uptake gene, domain 1"/>
    <property type="match status" value="1"/>
</dbReference>
<comment type="caution">
    <text evidence="3">The sequence shown here is derived from an EMBL/GenBank/DDBJ whole genome shotgun (WGS) entry which is preliminary data.</text>
</comment>
<keyword evidence="2" id="KW-0732">Signal</keyword>
<comment type="similarity">
    <text evidence="1">Belongs to the UPF0065 (bug) family.</text>
</comment>
<sequence length="324" mass="34581">MTTRRTLLAAGAGLLAAPAVHAQGGWPNRTVRVIVPWPPGGSTDVLVRIYCELLQPALGQTFVVENRAGAGGNIGIDATAKAAPDGYTMGIASVGHLAINPYLYARLPYDPVKDLLPVGIAWDLPNVAVVSAQHNPSRTLQDFITWAKAKRGGFTYGSPGVGTTPHLSGALFASRVGIEATHVPFRGAAQTIPAMLSGDLDFALDNLASYVPVITEGRMRALAITSANRWPTMPDIPTMAEAGVPNFVVSSWQGFVFPAGTPRPVIDRLNGALRRIAGEQSLKDRFLRVGAEAVWSTPEEMTARADRERPMWQEAVRVSGARVE</sequence>
<dbReference type="PANTHER" id="PTHR42928">
    <property type="entry name" value="TRICARBOXYLATE-BINDING PROTEIN"/>
    <property type="match status" value="1"/>
</dbReference>